<protein>
    <submittedName>
        <fullName evidence="3">Uncharacterized protein</fullName>
    </submittedName>
</protein>
<dbReference type="EMBL" id="JAFIRA010000079">
    <property type="protein sequence ID" value="MCJ2544561.1"/>
    <property type="molecule type" value="Genomic_DNA"/>
</dbReference>
<gene>
    <name evidence="3" type="ORF">JX360_16885</name>
</gene>
<sequence>MPPRSSSPSSGSTPFPFLEAKSAASADELESSLPLGQRLVRAGLLSQSQLAQALREQQQNHLKLGEVCLERGWLQLSDLYCFIPSQALSLGEILVALGYLDFEQLRVALAQQRRYGRKLGEILTWKGWVQPAILDHALDVQVQLQQLASPNAWEALQPFLAAAPQPVLPLTPAVPEPVDSVDPLQVIQIQAKTPAPPTPAPAPYREKPTEGLLSEDSRSPGEREAAKDPHPAAESGVSRLNPQGLAPDSLFAPEPQPTTIADYRKQVEALKLQLHLQEQEWDNILSNMNQQIADFQSQYQQRIQQLEATIRRQQAEIQQQATLQQDLAVWRAQLQRLETELANARAAEQKAQRQLQTQQDCYQAELEQLQEQIQILQKRQLDSVPTHFVADLQAQLESALQQVQHLQSERDRLEVQLLQGIPQAITSVPVAPAEEHPSRTEPLELTHLQAQVASLQEQLLNSSAALQSWEDRYARLQQEYDQQKAQLQQLQTEITSLTTTNREYEAQIARQEEHLQQSQAQIAQMTAERAEMNQRIAELEGSLQTRQEALKQAQQQMKNMGSRLRTLQEQQANLTVELQHAQELLAAYRQSLELLQEDLKIQQDQNRLLQVSYEQQKLIAEAARAELEATGAPVGPAGERSFGLRPRPSRSEGAEEIPSGGELLLTPDENTLPDPLLAELTPWARHLFQNLQEAGLLDRPQIEQILTTWRQSGGKLTAVIGECTGLKATTIKFFADGGYSARLSGCRRVGEFLKAADLIDSTALESLPSMDGSDHWGDSLVEQGLLRPETVQYFRKHFLHPSAGEVSSFHSYV</sequence>
<feature type="region of interest" description="Disordered" evidence="2">
    <location>
        <begin position="192"/>
        <end position="256"/>
    </location>
</feature>
<evidence type="ECO:0000256" key="1">
    <source>
        <dbReference type="SAM" id="Coils"/>
    </source>
</evidence>
<dbReference type="SUPFAM" id="SSF160246">
    <property type="entry name" value="EspE N-terminal domain-like"/>
    <property type="match status" value="2"/>
</dbReference>
<reference evidence="3" key="1">
    <citation type="submission" date="2021-02" db="EMBL/GenBank/DDBJ databases">
        <title>The CRISPR/cas machinery reduction and long-range gene transfer in the hot spring cyanobacterium Synechococcus.</title>
        <authorList>
            <person name="Dvorak P."/>
            <person name="Jahodarova E."/>
            <person name="Hasler P."/>
            <person name="Poulickova A."/>
        </authorList>
    </citation>
    <scope>NUCLEOTIDE SEQUENCE</scope>
    <source>
        <strain evidence="3">Rupite</strain>
    </source>
</reference>
<dbReference type="PANTHER" id="PTHR18937">
    <property type="entry name" value="STRUCTURAL MAINTENANCE OF CHROMOSOMES SMC FAMILY MEMBER"/>
    <property type="match status" value="1"/>
</dbReference>
<keyword evidence="1" id="KW-0175">Coiled coil</keyword>
<dbReference type="RefSeq" id="WP_244353253.1">
    <property type="nucleotide sequence ID" value="NZ_JAFIRA010000079.1"/>
</dbReference>
<feature type="coiled-coil region" evidence="1">
    <location>
        <begin position="260"/>
        <end position="416"/>
    </location>
</feature>
<feature type="region of interest" description="Disordered" evidence="2">
    <location>
        <begin position="630"/>
        <end position="662"/>
    </location>
</feature>
<proteinExistence type="predicted"/>
<dbReference type="Gene3D" id="1.10.287.1490">
    <property type="match status" value="1"/>
</dbReference>
<comment type="caution">
    <text evidence="3">The sequence shown here is derived from an EMBL/GenBank/DDBJ whole genome shotgun (WGS) entry which is preliminary data.</text>
</comment>
<organism evidence="3 4">
    <name type="scientific">Thermostichus vulcanus str. 'Rupite'</name>
    <dbReference type="NCBI Taxonomy" id="2813851"/>
    <lineage>
        <taxon>Bacteria</taxon>
        <taxon>Bacillati</taxon>
        <taxon>Cyanobacteriota</taxon>
        <taxon>Cyanophyceae</taxon>
        <taxon>Thermostichales</taxon>
        <taxon>Thermostichaceae</taxon>
        <taxon>Thermostichus</taxon>
    </lineage>
</organism>
<dbReference type="SUPFAM" id="SSF57997">
    <property type="entry name" value="Tropomyosin"/>
    <property type="match status" value="1"/>
</dbReference>
<name>A0ABT0CFM1_THEVL</name>
<dbReference type="InterPro" id="IPR037257">
    <property type="entry name" value="T2SS_E_N_sf"/>
</dbReference>
<evidence type="ECO:0000313" key="4">
    <source>
        <dbReference type="Proteomes" id="UP000830835"/>
    </source>
</evidence>
<keyword evidence="4" id="KW-1185">Reference proteome</keyword>
<dbReference type="Proteomes" id="UP000830835">
    <property type="component" value="Unassembled WGS sequence"/>
</dbReference>
<feature type="coiled-coil region" evidence="1">
    <location>
        <begin position="452"/>
        <end position="612"/>
    </location>
</feature>
<feature type="compositionally biased region" description="Basic and acidic residues" evidence="2">
    <location>
        <begin position="204"/>
        <end position="231"/>
    </location>
</feature>
<accession>A0ABT0CFM1</accession>
<evidence type="ECO:0000256" key="2">
    <source>
        <dbReference type="SAM" id="MobiDB-lite"/>
    </source>
</evidence>
<evidence type="ECO:0000313" key="3">
    <source>
        <dbReference type="EMBL" id="MCJ2544561.1"/>
    </source>
</evidence>